<dbReference type="GO" id="GO:0000287">
    <property type="term" value="F:magnesium ion binding"/>
    <property type="evidence" value="ECO:0007669"/>
    <property type="project" value="TreeGrafter"/>
</dbReference>
<proteinExistence type="inferred from homology"/>
<feature type="binding site" evidence="5">
    <location>
        <position position="106"/>
    </location>
    <ligand>
        <name>substrate</name>
    </ligand>
</feature>
<feature type="binding site" evidence="6">
    <location>
        <position position="133"/>
    </location>
    <ligand>
        <name>Mg(2+)</name>
        <dbReference type="ChEBI" id="CHEBI:18420"/>
    </ligand>
</feature>
<dbReference type="Gene3D" id="3.20.20.60">
    <property type="entry name" value="Phosphoenolpyruvate-binding domains"/>
    <property type="match status" value="1"/>
</dbReference>
<keyword evidence="8" id="KW-0456">Lyase</keyword>
<accession>A0A1G6BMQ6</accession>
<dbReference type="EMBL" id="FMXQ01000003">
    <property type="protein sequence ID" value="SDB21946.1"/>
    <property type="molecule type" value="Genomic_DNA"/>
</dbReference>
<dbReference type="InterPro" id="IPR011206">
    <property type="entry name" value="Citrate_lyase_beta/mcl1/mcl2"/>
</dbReference>
<reference evidence="8 9" key="1">
    <citation type="submission" date="2016-10" db="EMBL/GenBank/DDBJ databases">
        <authorList>
            <person name="de Groot N.N."/>
        </authorList>
    </citation>
    <scope>NUCLEOTIDE SEQUENCE [LARGE SCALE GENOMIC DNA]</scope>
    <source>
        <strain evidence="8 9">ATCC 35022</strain>
    </source>
</reference>
<organism evidence="8 9">
    <name type="scientific">Bauldia litoralis</name>
    <dbReference type="NCBI Taxonomy" id="665467"/>
    <lineage>
        <taxon>Bacteria</taxon>
        <taxon>Pseudomonadati</taxon>
        <taxon>Pseudomonadota</taxon>
        <taxon>Alphaproteobacteria</taxon>
        <taxon>Hyphomicrobiales</taxon>
        <taxon>Kaistiaceae</taxon>
        <taxon>Bauldia</taxon>
    </lineage>
</organism>
<keyword evidence="4 6" id="KW-0460">Magnesium</keyword>
<dbReference type="PIRSF" id="PIRSF015582">
    <property type="entry name" value="Cit_lyase_B"/>
    <property type="match status" value="1"/>
</dbReference>
<dbReference type="PANTHER" id="PTHR32308">
    <property type="entry name" value="LYASE BETA SUBUNIT, PUTATIVE (AFU_ORTHOLOGUE AFUA_4G13030)-RELATED"/>
    <property type="match status" value="1"/>
</dbReference>
<dbReference type="Proteomes" id="UP000199071">
    <property type="component" value="Unassembled WGS sequence"/>
</dbReference>
<feature type="binding site" evidence="5">
    <location>
        <position position="55"/>
    </location>
    <ligand>
        <name>substrate</name>
    </ligand>
</feature>
<evidence type="ECO:0000259" key="7">
    <source>
        <dbReference type="Pfam" id="PF03328"/>
    </source>
</evidence>
<evidence type="ECO:0000256" key="1">
    <source>
        <dbReference type="ARBA" id="ARBA00001946"/>
    </source>
</evidence>
<comment type="cofactor">
    <cofactor evidence="1">
        <name>Mg(2+)</name>
        <dbReference type="ChEBI" id="CHEBI:18420"/>
    </cofactor>
</comment>
<dbReference type="PANTHER" id="PTHR32308:SF10">
    <property type="entry name" value="CITRATE LYASE SUBUNIT BETA"/>
    <property type="match status" value="1"/>
</dbReference>
<dbReference type="SUPFAM" id="SSF51621">
    <property type="entry name" value="Phosphoenolpyruvate/pyruvate domain"/>
    <property type="match status" value="1"/>
</dbReference>
<dbReference type="STRING" id="665467.SAMN02982931_01641"/>
<dbReference type="Pfam" id="PF03328">
    <property type="entry name" value="HpcH_HpaI"/>
    <property type="match status" value="1"/>
</dbReference>
<evidence type="ECO:0000256" key="6">
    <source>
        <dbReference type="PIRSR" id="PIRSR015582-2"/>
    </source>
</evidence>
<dbReference type="InterPro" id="IPR015813">
    <property type="entry name" value="Pyrv/PenolPyrv_kinase-like_dom"/>
</dbReference>
<dbReference type="InterPro" id="IPR040442">
    <property type="entry name" value="Pyrv_kinase-like_dom_sf"/>
</dbReference>
<name>A0A1G6BMQ6_9HYPH</name>
<evidence type="ECO:0000256" key="4">
    <source>
        <dbReference type="ARBA" id="ARBA00022842"/>
    </source>
</evidence>
<dbReference type="InterPro" id="IPR005000">
    <property type="entry name" value="Aldolase/citrate-lyase_domain"/>
</dbReference>
<evidence type="ECO:0000313" key="8">
    <source>
        <dbReference type="EMBL" id="SDB21946.1"/>
    </source>
</evidence>
<dbReference type="AlphaFoldDB" id="A0A1G6BMQ6"/>
<dbReference type="GO" id="GO:0006107">
    <property type="term" value="P:oxaloacetate metabolic process"/>
    <property type="evidence" value="ECO:0007669"/>
    <property type="project" value="TreeGrafter"/>
</dbReference>
<evidence type="ECO:0000313" key="9">
    <source>
        <dbReference type="Proteomes" id="UP000199071"/>
    </source>
</evidence>
<feature type="binding site" evidence="6">
    <location>
        <position position="106"/>
    </location>
    <ligand>
        <name>Mg(2+)</name>
        <dbReference type="ChEBI" id="CHEBI:18420"/>
    </ligand>
</feature>
<dbReference type="GO" id="GO:0016829">
    <property type="term" value="F:lyase activity"/>
    <property type="evidence" value="ECO:0007669"/>
    <property type="project" value="UniProtKB-KW"/>
</dbReference>
<protein>
    <submittedName>
        <fullName evidence="8">Citrate lyase subunit beta / citryl-CoA lyase</fullName>
    </submittedName>
</protein>
<keyword evidence="9" id="KW-1185">Reference proteome</keyword>
<keyword evidence="3 6" id="KW-0479">Metal-binding</keyword>
<evidence type="ECO:0000256" key="5">
    <source>
        <dbReference type="PIRSR" id="PIRSR015582-1"/>
    </source>
</evidence>
<evidence type="ECO:0000256" key="3">
    <source>
        <dbReference type="ARBA" id="ARBA00022723"/>
    </source>
</evidence>
<gene>
    <name evidence="8" type="ORF">SAMN02982931_01641</name>
</gene>
<feature type="domain" description="HpcH/HpaI aldolase/citrate lyase" evidence="7">
    <location>
        <begin position="4"/>
        <end position="201"/>
    </location>
</feature>
<comment type="similarity">
    <text evidence="2">Belongs to the HpcH/HpaI aldolase family.</text>
</comment>
<sequence>MLQARLIVGAAGRGADAVILDLEDAVAPEAKDRARDALAETARTLAEAGQCVLVRINNHPDLIDADLAAANDAAIAGIVLPKAERPDIIATIAGRLAHPALVPLVETALGVINAHAIAGADERVAALAFGSEDFSLDMGIPPEEAGLATPAQQVAIAARAAGKAAFGLPGSLAIIDDGDRFTAIARMARSIGMGGALCVHPRQVTIVNAVFAPTPAEIDEAETVRAAYETARDTGHGAVAVDGRMIDQPVYRRALETLARVRD</sequence>
<evidence type="ECO:0000256" key="2">
    <source>
        <dbReference type="ARBA" id="ARBA00005568"/>
    </source>
</evidence>